<proteinExistence type="inferred from homology"/>
<gene>
    <name evidence="14" type="ORF">HDID_LOCUS7939</name>
</gene>
<dbReference type="GO" id="GO:0004993">
    <property type="term" value="F:G protein-coupled serotonin receptor activity"/>
    <property type="evidence" value="ECO:0007669"/>
    <property type="project" value="UniProtKB-ARBA"/>
</dbReference>
<dbReference type="Proteomes" id="UP000274504">
    <property type="component" value="Unassembled WGS sequence"/>
</dbReference>
<comment type="subcellular location">
    <subcellularLocation>
        <location evidence="1">Cell membrane</location>
        <topology evidence="1">Multi-pass membrane protein</topology>
    </subcellularLocation>
</comment>
<dbReference type="GO" id="GO:0005886">
    <property type="term" value="C:plasma membrane"/>
    <property type="evidence" value="ECO:0007669"/>
    <property type="project" value="UniProtKB-SubCell"/>
</dbReference>
<feature type="compositionally biased region" description="Low complexity" evidence="11">
    <location>
        <begin position="636"/>
        <end position="649"/>
    </location>
</feature>
<evidence type="ECO:0000313" key="14">
    <source>
        <dbReference type="EMBL" id="VDL60257.1"/>
    </source>
</evidence>
<dbReference type="STRING" id="6216.A0A158QEV0"/>
<evidence type="ECO:0000313" key="15">
    <source>
        <dbReference type="Proteomes" id="UP000274504"/>
    </source>
</evidence>
<dbReference type="PANTHER" id="PTHR24248">
    <property type="entry name" value="ADRENERGIC RECEPTOR-RELATED G-PROTEIN COUPLED RECEPTOR"/>
    <property type="match status" value="1"/>
</dbReference>
<feature type="transmembrane region" description="Helical" evidence="12">
    <location>
        <begin position="578"/>
        <end position="598"/>
    </location>
</feature>
<dbReference type="GO" id="GO:0043410">
    <property type="term" value="P:positive regulation of MAPK cascade"/>
    <property type="evidence" value="ECO:0007669"/>
    <property type="project" value="TreeGrafter"/>
</dbReference>
<feature type="transmembrane region" description="Helical" evidence="12">
    <location>
        <begin position="389"/>
        <end position="412"/>
    </location>
</feature>
<dbReference type="SUPFAM" id="SSF81321">
    <property type="entry name" value="Family A G protein-coupled receptor-like"/>
    <property type="match status" value="2"/>
</dbReference>
<feature type="transmembrane region" description="Helical" evidence="12">
    <location>
        <begin position="459"/>
        <end position="478"/>
    </location>
</feature>
<keyword evidence="7" id="KW-1015">Disulfide bond</keyword>
<dbReference type="Pfam" id="PF00001">
    <property type="entry name" value="7tm_1"/>
    <property type="match status" value="1"/>
</dbReference>
<name>A0A158QEV0_HYMDI</name>
<dbReference type="Gene3D" id="1.20.1070.10">
    <property type="entry name" value="Rhodopsin 7-helix transmembrane proteins"/>
    <property type="match status" value="2"/>
</dbReference>
<evidence type="ECO:0000256" key="2">
    <source>
        <dbReference type="ARBA" id="ARBA00022475"/>
    </source>
</evidence>
<sequence length="820" mass="93066">MASQQNDPLTFKFWGENCPSLWGLLANGSITQDQFLSSCKPQVDIGVGKVILTVLLSILLLGTAGGNVLVIIAILIVKKLRSPTNLLIVNLAVTDFLVSILVLPFAIAYQIFEYWPFKQAICDLYSISDVLLCTLSILSLCTISIDRYMAITKPFQYAPKRTPKRMFIMILISWLLSAAISVSPIFGWEQQNTPFFCNYNMDLTFQIYATLTAFYIPLALMLVLYGKILVLAKQIALVDAQTTRKGSIDTQMRDSSIPEGTDCNRSSLYPPGDNCANSQFFNDLKDNWDTTAGDAKSRQSVVSFKPSPVIMRTNREPIKRRKVYGMTMFTGRSQSEILNNGRSSEYGGIISVRSMSSYGKSPITLLRRGKRRSPSDQGKGETHKAVTTLGVIMGCFTICWLPFFVSQVIFFWKILSNEYHLKTLILVLVLTGTNQLICKDRLKIAIRLKLAHTTVDFEMRALIFSLFCVFLVVSLSDARAIKRRSIKNEDNESEDQELSEKKYDTSVEITPGQATFTNEDKEFDTETKFYPPNRESKHQAQQPVMCCIPGYAIPGYQFPYPYPYPPPQEYPNLRKRKIYLFSLGYGNSFLNPLIYAMFNREFRMPFLYILRLQCSDINTRLRTENFSHQFGLPRKSGTSYTTSISSISSGKRRPRQKPRGLSYHHINSLSIASTIETPNVQIECSPLNSITKDEIKANEGEIDDSPVPPSSTPQQTFMMSVTTEDDDLLENNPPRPSRLMSRRESLASTRSYYDSYIPNLNVEYSRSPQPTSTSDPINMRTWTKAREFKPTQIPPERFRRRSEILNGVNSDFTAEQMLLL</sequence>
<dbReference type="SMART" id="SM01381">
    <property type="entry name" value="7TM_GPCR_Srsx"/>
    <property type="match status" value="1"/>
</dbReference>
<accession>A0A158QEV0</accession>
<evidence type="ECO:0000256" key="5">
    <source>
        <dbReference type="ARBA" id="ARBA00023040"/>
    </source>
</evidence>
<organism evidence="16">
    <name type="scientific">Hymenolepis diminuta</name>
    <name type="common">Rat tapeworm</name>
    <dbReference type="NCBI Taxonomy" id="6216"/>
    <lineage>
        <taxon>Eukaryota</taxon>
        <taxon>Metazoa</taxon>
        <taxon>Spiralia</taxon>
        <taxon>Lophotrochozoa</taxon>
        <taxon>Platyhelminthes</taxon>
        <taxon>Cestoda</taxon>
        <taxon>Eucestoda</taxon>
        <taxon>Cyclophyllidea</taxon>
        <taxon>Hymenolepididae</taxon>
        <taxon>Hymenolepis</taxon>
    </lineage>
</organism>
<keyword evidence="6 12" id="KW-0472">Membrane</keyword>
<reference evidence="16" key="1">
    <citation type="submission" date="2016-04" db="UniProtKB">
        <authorList>
            <consortium name="WormBaseParasite"/>
        </authorList>
    </citation>
    <scope>IDENTIFICATION</scope>
</reference>
<dbReference type="WBParaSite" id="HDID_0000794101-mRNA-1">
    <property type="protein sequence ID" value="HDID_0000794101-mRNA-1"/>
    <property type="gene ID" value="HDID_0000794101"/>
</dbReference>
<dbReference type="CDD" id="cd15329">
    <property type="entry name" value="7tmA_5-HT7"/>
    <property type="match status" value="1"/>
</dbReference>
<dbReference type="PANTHER" id="PTHR24248:SF199">
    <property type="entry name" value="IP13425P-RELATED"/>
    <property type="match status" value="1"/>
</dbReference>
<comment type="similarity">
    <text evidence="10">Belongs to the G-protein coupled receptor 1 family.</text>
</comment>
<dbReference type="PRINTS" id="PR00237">
    <property type="entry name" value="GPCRRHODOPSN"/>
</dbReference>
<dbReference type="GO" id="GO:0071880">
    <property type="term" value="P:adenylate cyclase-activating adrenergic receptor signaling pathway"/>
    <property type="evidence" value="ECO:0007669"/>
    <property type="project" value="TreeGrafter"/>
</dbReference>
<feature type="domain" description="G-protein coupled receptors family 1 profile" evidence="13">
    <location>
        <begin position="66"/>
        <end position="438"/>
    </location>
</feature>
<evidence type="ECO:0000256" key="7">
    <source>
        <dbReference type="ARBA" id="ARBA00023157"/>
    </source>
</evidence>
<feature type="transmembrane region" description="Helical" evidence="12">
    <location>
        <begin position="207"/>
        <end position="225"/>
    </location>
</feature>
<dbReference type="InterPro" id="IPR000276">
    <property type="entry name" value="GPCR_Rhodpsn"/>
</dbReference>
<keyword evidence="5 10" id="KW-0297">G-protein coupled receptor</keyword>
<keyword evidence="3 10" id="KW-0812">Transmembrane</keyword>
<feature type="transmembrane region" description="Helical" evidence="12">
    <location>
        <begin position="124"/>
        <end position="145"/>
    </location>
</feature>
<keyword evidence="8 10" id="KW-0675">Receptor</keyword>
<evidence type="ECO:0000259" key="13">
    <source>
        <dbReference type="PROSITE" id="PS50262"/>
    </source>
</evidence>
<dbReference type="AlphaFoldDB" id="A0A158QEV0"/>
<feature type="transmembrane region" description="Helical" evidence="12">
    <location>
        <begin position="88"/>
        <end position="112"/>
    </location>
</feature>
<keyword evidence="2" id="KW-1003">Cell membrane</keyword>
<evidence type="ECO:0000256" key="4">
    <source>
        <dbReference type="ARBA" id="ARBA00022989"/>
    </source>
</evidence>
<dbReference type="InterPro" id="IPR017452">
    <property type="entry name" value="GPCR_Rhodpsn_7TM"/>
</dbReference>
<evidence type="ECO:0000313" key="16">
    <source>
        <dbReference type="WBParaSite" id="HDID_0000794101-mRNA-1"/>
    </source>
</evidence>
<dbReference type="OrthoDB" id="5951059at2759"/>
<feature type="transmembrane region" description="Helical" evidence="12">
    <location>
        <begin position="166"/>
        <end position="187"/>
    </location>
</feature>
<keyword evidence="4 12" id="KW-1133">Transmembrane helix</keyword>
<feature type="region of interest" description="Disordered" evidence="11">
    <location>
        <begin position="632"/>
        <end position="660"/>
    </location>
</feature>
<evidence type="ECO:0000256" key="3">
    <source>
        <dbReference type="ARBA" id="ARBA00022692"/>
    </source>
</evidence>
<dbReference type="EMBL" id="UYSG01011001">
    <property type="protein sequence ID" value="VDL60257.1"/>
    <property type="molecule type" value="Genomic_DNA"/>
</dbReference>
<feature type="region of interest" description="Disordered" evidence="11">
    <location>
        <begin position="725"/>
        <end position="745"/>
    </location>
</feature>
<evidence type="ECO:0000256" key="8">
    <source>
        <dbReference type="ARBA" id="ARBA00023170"/>
    </source>
</evidence>
<evidence type="ECO:0000256" key="10">
    <source>
        <dbReference type="RuleBase" id="RU000688"/>
    </source>
</evidence>
<evidence type="ECO:0000256" key="11">
    <source>
        <dbReference type="SAM" id="MobiDB-lite"/>
    </source>
</evidence>
<dbReference type="PROSITE" id="PS00237">
    <property type="entry name" value="G_PROTEIN_RECEP_F1_1"/>
    <property type="match status" value="1"/>
</dbReference>
<protein>
    <submittedName>
        <fullName evidence="16">G_PROTEIN_RECEP_F1_2 domain-containing protein</fullName>
    </submittedName>
</protein>
<evidence type="ECO:0000256" key="12">
    <source>
        <dbReference type="SAM" id="Phobius"/>
    </source>
</evidence>
<reference evidence="14 15" key="2">
    <citation type="submission" date="2018-11" db="EMBL/GenBank/DDBJ databases">
        <authorList>
            <consortium name="Pathogen Informatics"/>
        </authorList>
    </citation>
    <scope>NUCLEOTIDE SEQUENCE [LARGE SCALE GENOMIC DNA]</scope>
</reference>
<keyword evidence="9 10" id="KW-0807">Transducer</keyword>
<evidence type="ECO:0000256" key="9">
    <source>
        <dbReference type="ARBA" id="ARBA00023224"/>
    </source>
</evidence>
<evidence type="ECO:0000256" key="6">
    <source>
        <dbReference type="ARBA" id="ARBA00023136"/>
    </source>
</evidence>
<evidence type="ECO:0000256" key="1">
    <source>
        <dbReference type="ARBA" id="ARBA00004651"/>
    </source>
</evidence>
<feature type="transmembrane region" description="Helical" evidence="12">
    <location>
        <begin position="50"/>
        <end position="76"/>
    </location>
</feature>
<dbReference type="PROSITE" id="PS50262">
    <property type="entry name" value="G_PROTEIN_RECEP_F1_2"/>
    <property type="match status" value="1"/>
</dbReference>